<dbReference type="InterPro" id="IPR011990">
    <property type="entry name" value="TPR-like_helical_dom_sf"/>
</dbReference>
<dbReference type="PANTHER" id="PTHR44858:SF1">
    <property type="entry name" value="UDP-N-ACETYLGLUCOSAMINE--PEPTIDE N-ACETYLGLUCOSAMINYLTRANSFERASE SPINDLY-RELATED"/>
    <property type="match status" value="1"/>
</dbReference>
<evidence type="ECO:0000256" key="4">
    <source>
        <dbReference type="SAM" id="SignalP"/>
    </source>
</evidence>
<feature type="repeat" description="TPR" evidence="3">
    <location>
        <begin position="256"/>
        <end position="289"/>
    </location>
</feature>
<feature type="signal peptide" evidence="4">
    <location>
        <begin position="1"/>
        <end position="19"/>
    </location>
</feature>
<dbReference type="SMART" id="SM00028">
    <property type="entry name" value="TPR"/>
    <property type="match status" value="5"/>
</dbReference>
<evidence type="ECO:0000256" key="1">
    <source>
        <dbReference type="ARBA" id="ARBA00022737"/>
    </source>
</evidence>
<dbReference type="SUPFAM" id="SSF81901">
    <property type="entry name" value="HCP-like"/>
    <property type="match status" value="1"/>
</dbReference>
<dbReference type="Gene3D" id="1.25.40.10">
    <property type="entry name" value="Tetratricopeptide repeat domain"/>
    <property type="match status" value="2"/>
</dbReference>
<dbReference type="Pfam" id="PF13414">
    <property type="entry name" value="TPR_11"/>
    <property type="match status" value="1"/>
</dbReference>
<evidence type="ECO:0000313" key="5">
    <source>
        <dbReference type="EMBL" id="KAB1065193.1"/>
    </source>
</evidence>
<dbReference type="OrthoDB" id="1149028at2"/>
<dbReference type="InterPro" id="IPR019734">
    <property type="entry name" value="TPR_rpt"/>
</dbReference>
<gene>
    <name evidence="5" type="ORF">F3059_04360</name>
</gene>
<dbReference type="PROSITE" id="PS50005">
    <property type="entry name" value="TPR"/>
    <property type="match status" value="1"/>
</dbReference>
<evidence type="ECO:0000256" key="3">
    <source>
        <dbReference type="PROSITE-ProRule" id="PRU00339"/>
    </source>
</evidence>
<organism evidence="5 6">
    <name type="scientific">Salibacter halophilus</name>
    <dbReference type="NCBI Taxonomy" id="1803916"/>
    <lineage>
        <taxon>Bacteria</taxon>
        <taxon>Pseudomonadati</taxon>
        <taxon>Bacteroidota</taxon>
        <taxon>Flavobacteriia</taxon>
        <taxon>Flavobacteriales</taxon>
        <taxon>Salibacteraceae</taxon>
        <taxon>Salibacter</taxon>
    </lineage>
</organism>
<keyword evidence="6" id="KW-1185">Reference proteome</keyword>
<feature type="chain" id="PRO_5026987488" evidence="4">
    <location>
        <begin position="20"/>
        <end position="384"/>
    </location>
</feature>
<accession>A0A6N6M653</accession>
<comment type="caution">
    <text evidence="5">The sequence shown here is derived from an EMBL/GenBank/DDBJ whole genome shotgun (WGS) entry which is preliminary data.</text>
</comment>
<dbReference type="RefSeq" id="WP_151166861.1">
    <property type="nucleotide sequence ID" value="NZ_WACR01000003.1"/>
</dbReference>
<dbReference type="EMBL" id="WACR01000003">
    <property type="protein sequence ID" value="KAB1065193.1"/>
    <property type="molecule type" value="Genomic_DNA"/>
</dbReference>
<dbReference type="AlphaFoldDB" id="A0A6N6M653"/>
<sequence>MKRIFFTLTMIATVATGFAQSNKVISANNYLKNGDLAKAKENIDAASVHEKTMNERKTWFYRGKVYLALAATEDEKFKKLDSNAIYKAAEAFEKALELEGRRIGDKEIQQQYQITGRQMFAVGIENYKSQNYPKASKAFENSAEISKKFGITDTSAIFNAGMTAELANDTAKAIEQYRESAKLGYKDGALFVNVAKLEKGQGNIDAALNTLKEGRKLYPENGPILTELINIYLTTGKTDDALAMLNEAIKKDSSNAQLFFARGTLYDKKGMSDKATADYESAIAVDPDNYESYYNLGAVYVNRSAEIQEKMNNLDISKKEEYNKLKAERDTLYEKAIKPLEKAHELNPEDRVTMQTLMGLYGKTNQMEKYKEMKAKFKEENSAE</sequence>
<name>A0A6N6M653_9FLAO</name>
<dbReference type="Proteomes" id="UP000435357">
    <property type="component" value="Unassembled WGS sequence"/>
</dbReference>
<evidence type="ECO:0000313" key="6">
    <source>
        <dbReference type="Proteomes" id="UP000435357"/>
    </source>
</evidence>
<protein>
    <submittedName>
        <fullName evidence="5">Tetratricopeptide repeat protein</fullName>
    </submittedName>
</protein>
<evidence type="ECO:0000256" key="2">
    <source>
        <dbReference type="ARBA" id="ARBA00022803"/>
    </source>
</evidence>
<keyword evidence="4" id="KW-0732">Signal</keyword>
<dbReference type="SUPFAM" id="SSF48452">
    <property type="entry name" value="TPR-like"/>
    <property type="match status" value="1"/>
</dbReference>
<proteinExistence type="predicted"/>
<dbReference type="PANTHER" id="PTHR44858">
    <property type="entry name" value="TETRATRICOPEPTIDE REPEAT PROTEIN 6"/>
    <property type="match status" value="1"/>
</dbReference>
<keyword evidence="1" id="KW-0677">Repeat</keyword>
<dbReference type="InterPro" id="IPR050498">
    <property type="entry name" value="Ycf3"/>
</dbReference>
<keyword evidence="2 3" id="KW-0802">TPR repeat</keyword>
<dbReference type="Pfam" id="PF14559">
    <property type="entry name" value="TPR_19"/>
    <property type="match status" value="1"/>
</dbReference>
<reference evidence="5 6" key="1">
    <citation type="submission" date="2019-09" db="EMBL/GenBank/DDBJ databases">
        <title>Genomes of Cryomorphaceae.</title>
        <authorList>
            <person name="Bowman J.P."/>
        </authorList>
    </citation>
    <scope>NUCLEOTIDE SEQUENCE [LARGE SCALE GENOMIC DNA]</scope>
    <source>
        <strain evidence="5 6">KCTC 52047</strain>
    </source>
</reference>